<keyword evidence="5" id="KW-0249">Electron transport</keyword>
<reference evidence="11 12" key="1">
    <citation type="submission" date="2016-02" db="EMBL/GenBank/DDBJ databases">
        <title>Genome sequence of Moorella mulderi DSM 14980.</title>
        <authorList>
            <person name="Poehlein A."/>
            <person name="Daniel R."/>
        </authorList>
    </citation>
    <scope>NUCLEOTIDE SEQUENCE [LARGE SCALE GENOMIC DNA]</scope>
    <source>
        <strain evidence="11 12">DSM 14980</strain>
    </source>
</reference>
<dbReference type="SUPFAM" id="SSF51230">
    <property type="entry name" value="Single hybrid motif"/>
    <property type="match status" value="1"/>
</dbReference>
<evidence type="ECO:0000313" key="11">
    <source>
        <dbReference type="EMBL" id="KYH32165.1"/>
    </source>
</evidence>
<dbReference type="PANTHER" id="PTHR43034">
    <property type="entry name" value="ION-TRANSLOCATING OXIDOREDUCTASE COMPLEX SUBUNIT C"/>
    <property type="match status" value="1"/>
</dbReference>
<dbReference type="Gene3D" id="3.40.50.11540">
    <property type="entry name" value="NADH-ubiquinone oxidoreductase 51kDa subunit"/>
    <property type="match status" value="1"/>
</dbReference>
<keyword evidence="3" id="KW-0479">Metal-binding</keyword>
<dbReference type="Proteomes" id="UP000075670">
    <property type="component" value="Unassembled WGS sequence"/>
</dbReference>
<evidence type="ECO:0000313" key="12">
    <source>
        <dbReference type="Proteomes" id="UP000075670"/>
    </source>
</evidence>
<proteinExistence type="predicted"/>
<accession>A0A151AWZ1</accession>
<dbReference type="Pfam" id="PF13534">
    <property type="entry name" value="Fer4_17"/>
    <property type="match status" value="1"/>
</dbReference>
<dbReference type="Pfam" id="PF01512">
    <property type="entry name" value="Complex1_51K"/>
    <property type="match status" value="1"/>
</dbReference>
<dbReference type="Gene3D" id="3.10.20.600">
    <property type="match status" value="1"/>
</dbReference>
<dbReference type="PANTHER" id="PTHR43034:SF2">
    <property type="entry name" value="ION-TRANSLOCATING OXIDOREDUCTASE COMPLEX SUBUNIT C"/>
    <property type="match status" value="1"/>
</dbReference>
<keyword evidence="6" id="KW-0408">Iron</keyword>
<evidence type="ECO:0000259" key="9">
    <source>
        <dbReference type="Pfam" id="PF10531"/>
    </source>
</evidence>
<evidence type="ECO:0000256" key="1">
    <source>
        <dbReference type="ARBA" id="ARBA00022448"/>
    </source>
</evidence>
<feature type="domain" description="NADH-ubiquinone oxidoreductase 51kDa subunit FMN-binding" evidence="8">
    <location>
        <begin position="20"/>
        <end position="163"/>
    </location>
</feature>
<comment type="caution">
    <text evidence="11">The sequence shown here is derived from an EMBL/GenBank/DDBJ whole genome shotgun (WGS) entry which is preliminary data.</text>
</comment>
<dbReference type="InterPro" id="IPR011053">
    <property type="entry name" value="Single_hybrid_motif"/>
</dbReference>
<dbReference type="Pfam" id="PF13375">
    <property type="entry name" value="RnfC_N"/>
    <property type="match status" value="1"/>
</dbReference>
<evidence type="ECO:0000256" key="6">
    <source>
        <dbReference type="ARBA" id="ARBA00023004"/>
    </source>
</evidence>
<dbReference type="InterPro" id="IPR017054">
    <property type="entry name" value="PduS"/>
</dbReference>
<keyword evidence="4" id="KW-0677">Repeat</keyword>
<keyword evidence="12" id="KW-1185">Reference proteome</keyword>
<dbReference type="GO" id="GO:0016020">
    <property type="term" value="C:membrane"/>
    <property type="evidence" value="ECO:0007669"/>
    <property type="project" value="InterPro"/>
</dbReference>
<dbReference type="Gene3D" id="2.40.50.100">
    <property type="match status" value="1"/>
</dbReference>
<evidence type="ECO:0000256" key="2">
    <source>
        <dbReference type="ARBA" id="ARBA00022485"/>
    </source>
</evidence>
<evidence type="ECO:0000256" key="3">
    <source>
        <dbReference type="ARBA" id="ARBA00022723"/>
    </source>
</evidence>
<name>A0A151AWZ1_9FIRM</name>
<sequence>MDAALKEMPGSELNAIINKIASAGVVGAGGGGFPTAFKLKTGTPIQTVIINGAECEPLLKVDQELMARYPAELLATLATLVQATGARTGVIALKEKYRETHTALAGEISNYPGLKLHLLPDVYPMGDEHLLTYSVTGRTIPPGGLPLQAGAVVLNVETLYNIHQALEGHPVTHKYVTVTGAVRQPITARVPVGTPVRELLALAGGPAVDQYLLIAGGPCMGKVTSINAPVTKTTKGIIVLPLDHPLAFGYQRDLNRELTLALKVCCQCQQCTDFCPRHLLGHPLEPHRVMRAVTYGLADITLPQALLCSECGLCDLYACPFNLSPRQVNRKIKAELQQKGFRPGPWQATTPSLFREGRQVPTQRLISRLGLREYCERPVTFREENPTVNQVHLPLKQSTGVAPEPVVKIGDRVSAGDLLARIKDDTPGANLHASINGIITAINSNIVIQGGANP</sequence>
<dbReference type="PIRSF" id="PIRSF036408">
    <property type="entry name" value="PduS_prd"/>
    <property type="match status" value="1"/>
</dbReference>
<keyword evidence="2" id="KW-0004">4Fe-4S</keyword>
<gene>
    <name evidence="11" type="primary">rsxC</name>
    <name evidence="11" type="ORF">MOMUL_17400</name>
</gene>
<dbReference type="EMBL" id="LTBC01000005">
    <property type="protein sequence ID" value="KYH32165.1"/>
    <property type="molecule type" value="Genomic_DNA"/>
</dbReference>
<dbReference type="GO" id="GO:0051539">
    <property type="term" value="F:4 iron, 4 sulfur cluster binding"/>
    <property type="evidence" value="ECO:0007669"/>
    <property type="project" value="UniProtKB-KW"/>
</dbReference>
<organism evidence="11 12">
    <name type="scientific">Moorella mulderi DSM 14980</name>
    <dbReference type="NCBI Taxonomy" id="1122241"/>
    <lineage>
        <taxon>Bacteria</taxon>
        <taxon>Bacillati</taxon>
        <taxon>Bacillota</taxon>
        <taxon>Clostridia</taxon>
        <taxon>Neomoorellales</taxon>
        <taxon>Neomoorellaceae</taxon>
        <taxon>Neomoorella</taxon>
    </lineage>
</organism>
<evidence type="ECO:0000259" key="8">
    <source>
        <dbReference type="Pfam" id="PF01512"/>
    </source>
</evidence>
<feature type="domain" description="RnfC Barrel sandwich hybrid" evidence="10">
    <location>
        <begin position="386"/>
        <end position="449"/>
    </location>
</feature>
<evidence type="ECO:0000256" key="5">
    <source>
        <dbReference type="ARBA" id="ARBA00022982"/>
    </source>
</evidence>
<dbReference type="SUPFAM" id="SSF46548">
    <property type="entry name" value="alpha-helical ferredoxin"/>
    <property type="match status" value="1"/>
</dbReference>
<keyword evidence="7" id="KW-0411">Iron-sulfur</keyword>
<dbReference type="InterPro" id="IPR011538">
    <property type="entry name" value="Nuo51_FMN-bd"/>
</dbReference>
<dbReference type="SUPFAM" id="SSF142984">
    <property type="entry name" value="Nqo1 middle domain-like"/>
    <property type="match status" value="1"/>
</dbReference>
<feature type="domain" description="Soluble ligand binding" evidence="9">
    <location>
        <begin position="175"/>
        <end position="221"/>
    </location>
</feature>
<protein>
    <submittedName>
        <fullName evidence="11">Electron transport complex subunit RsxC</fullName>
    </submittedName>
</protein>
<evidence type="ECO:0000256" key="4">
    <source>
        <dbReference type="ARBA" id="ARBA00022737"/>
    </source>
</evidence>
<dbReference type="InterPro" id="IPR010208">
    <property type="entry name" value="Ion_transpt_RnfC/RsxC"/>
</dbReference>
<evidence type="ECO:0000259" key="10">
    <source>
        <dbReference type="Pfam" id="PF13375"/>
    </source>
</evidence>
<dbReference type="GO" id="GO:0009055">
    <property type="term" value="F:electron transfer activity"/>
    <property type="evidence" value="ECO:0007669"/>
    <property type="project" value="InterPro"/>
</dbReference>
<dbReference type="AlphaFoldDB" id="A0A151AWZ1"/>
<dbReference type="SUPFAM" id="SSF142019">
    <property type="entry name" value="Nqo1 FMN-binding domain-like"/>
    <property type="match status" value="1"/>
</dbReference>
<evidence type="ECO:0000256" key="7">
    <source>
        <dbReference type="ARBA" id="ARBA00023014"/>
    </source>
</evidence>
<dbReference type="InterPro" id="IPR037225">
    <property type="entry name" value="Nuo51_FMN-bd_sf"/>
</dbReference>
<dbReference type="PATRIC" id="fig|1122241.3.peg.1837"/>
<dbReference type="Pfam" id="PF10531">
    <property type="entry name" value="SLBB"/>
    <property type="match status" value="1"/>
</dbReference>
<dbReference type="InterPro" id="IPR026902">
    <property type="entry name" value="RnfC_N"/>
</dbReference>
<dbReference type="InterPro" id="IPR019554">
    <property type="entry name" value="Soluble_ligand-bd"/>
</dbReference>
<dbReference type="GO" id="GO:0046872">
    <property type="term" value="F:metal ion binding"/>
    <property type="evidence" value="ECO:0007669"/>
    <property type="project" value="UniProtKB-KW"/>
</dbReference>
<keyword evidence="1" id="KW-0813">Transport</keyword>